<organism evidence="1 2">
    <name type="scientific">Oleiphilus messinensis</name>
    <dbReference type="NCBI Taxonomy" id="141451"/>
    <lineage>
        <taxon>Bacteria</taxon>
        <taxon>Pseudomonadati</taxon>
        <taxon>Pseudomonadota</taxon>
        <taxon>Gammaproteobacteria</taxon>
        <taxon>Oceanospirillales</taxon>
        <taxon>Oleiphilaceae</taxon>
        <taxon>Oleiphilus</taxon>
    </lineage>
</organism>
<dbReference type="KEGG" id="ome:OLMES_0277"/>
<dbReference type="RefSeq" id="WP_087459593.1">
    <property type="nucleotide sequence ID" value="NZ_CP021425.1"/>
</dbReference>
<reference evidence="1 2" key="1">
    <citation type="submission" date="2017-05" db="EMBL/GenBank/DDBJ databases">
        <title>Genomic insights into alkan degradation activity of Oleiphilus messinensis.</title>
        <authorList>
            <person name="Kozyavkin S.A."/>
            <person name="Slesarev A.I."/>
            <person name="Golyshin P.N."/>
            <person name="Korzhenkov A."/>
            <person name="Golyshina O.N."/>
            <person name="Toshchakov S.V."/>
        </authorList>
    </citation>
    <scope>NUCLEOTIDE SEQUENCE [LARGE SCALE GENOMIC DNA]</scope>
    <source>
        <strain evidence="1 2">ME102</strain>
    </source>
</reference>
<dbReference type="AlphaFoldDB" id="A0A1Y0I4P3"/>
<name>A0A1Y0I4P3_9GAMM</name>
<evidence type="ECO:0000313" key="1">
    <source>
        <dbReference type="EMBL" id="ARU54383.1"/>
    </source>
</evidence>
<accession>A0A1Y0I4P3</accession>
<dbReference type="OrthoDB" id="3213869at2"/>
<evidence type="ECO:0000313" key="2">
    <source>
        <dbReference type="Proteomes" id="UP000196027"/>
    </source>
</evidence>
<dbReference type="EMBL" id="CP021425">
    <property type="protein sequence ID" value="ARU54383.1"/>
    <property type="molecule type" value="Genomic_DNA"/>
</dbReference>
<dbReference type="Proteomes" id="UP000196027">
    <property type="component" value="Chromosome"/>
</dbReference>
<dbReference type="InterPro" id="IPR027417">
    <property type="entry name" value="P-loop_NTPase"/>
</dbReference>
<keyword evidence="1" id="KW-0808">Transferase</keyword>
<keyword evidence="1" id="KW-0418">Kinase</keyword>
<sequence>MVNEYIYQIYGLNVSCSFPWHQHKRSTRPADVTISIISRNSSDDVAPFLNKTNWNQEGINYRVSSNRYYWEFEGIGKFYIENGNCVIIAPDPEVDINSIKTILLGSIFGVLLYQRGQLPLIGSAILHNNRAFLLLGKSAAGKSTLAAALMQRGFSVLSDHLCSIGESASAQIGYPFLQLWQDATQMLQINTSQATPIRPGHNKLQLPIEQNLNSSSFVVGGIYLLTPSSQTQMYLQDLYGFNKFESVRDMRYLGHLCESPEGRFGRHNYLTQLVQSCSVKRLHFERTKKTINQVVEMLARDIKNKNLV</sequence>
<dbReference type="Gene3D" id="3.40.50.300">
    <property type="entry name" value="P-loop containing nucleotide triphosphate hydrolases"/>
    <property type="match status" value="1"/>
</dbReference>
<proteinExistence type="predicted"/>
<dbReference type="GO" id="GO:0016301">
    <property type="term" value="F:kinase activity"/>
    <property type="evidence" value="ECO:0007669"/>
    <property type="project" value="UniProtKB-KW"/>
</dbReference>
<keyword evidence="2" id="KW-1185">Reference proteome</keyword>
<gene>
    <name evidence="1" type="ORF">OLMES_0277</name>
</gene>
<dbReference type="SUPFAM" id="SSF53795">
    <property type="entry name" value="PEP carboxykinase-like"/>
    <property type="match status" value="1"/>
</dbReference>
<protein>
    <submittedName>
        <fullName evidence="1">HPr serine kinase</fullName>
    </submittedName>
</protein>